<dbReference type="EMBL" id="NKXS01000712">
    <property type="protein sequence ID" value="PIN22665.1"/>
    <property type="molecule type" value="Genomic_DNA"/>
</dbReference>
<reference evidence="3" key="1">
    <citation type="journal article" date="2018" name="Gigascience">
        <title>Genome assembly of the Pink Ipe (Handroanthus impetiginosus, Bignoniaceae), a highly valued, ecologically keystone Neotropical timber forest tree.</title>
        <authorList>
            <person name="Silva-Junior O.B."/>
            <person name="Grattapaglia D."/>
            <person name="Novaes E."/>
            <person name="Collevatti R.G."/>
        </authorList>
    </citation>
    <scope>NUCLEOTIDE SEQUENCE [LARGE SCALE GENOMIC DNA]</scope>
    <source>
        <strain evidence="3">cv. UFG-1</strain>
    </source>
</reference>
<organism evidence="2 3">
    <name type="scientific">Handroanthus impetiginosus</name>
    <dbReference type="NCBI Taxonomy" id="429701"/>
    <lineage>
        <taxon>Eukaryota</taxon>
        <taxon>Viridiplantae</taxon>
        <taxon>Streptophyta</taxon>
        <taxon>Embryophyta</taxon>
        <taxon>Tracheophyta</taxon>
        <taxon>Spermatophyta</taxon>
        <taxon>Magnoliopsida</taxon>
        <taxon>eudicotyledons</taxon>
        <taxon>Gunneridae</taxon>
        <taxon>Pentapetalae</taxon>
        <taxon>asterids</taxon>
        <taxon>lamiids</taxon>
        <taxon>Lamiales</taxon>
        <taxon>Bignoniaceae</taxon>
        <taxon>Crescentiina</taxon>
        <taxon>Tabebuia alliance</taxon>
        <taxon>Handroanthus</taxon>
    </lineage>
</organism>
<keyword evidence="1" id="KW-0472">Membrane</keyword>
<evidence type="ECO:0000256" key="1">
    <source>
        <dbReference type="SAM" id="Phobius"/>
    </source>
</evidence>
<comment type="caution">
    <text evidence="2">The sequence shown here is derived from an EMBL/GenBank/DDBJ whole genome shotgun (WGS) entry which is preliminary data.</text>
</comment>
<keyword evidence="1" id="KW-0812">Transmembrane</keyword>
<dbReference type="Proteomes" id="UP000231279">
    <property type="component" value="Unassembled WGS sequence"/>
</dbReference>
<name>A0A2G9HYS0_9LAMI</name>
<dbReference type="OrthoDB" id="1639532at2759"/>
<accession>A0A2G9HYS0</accession>
<dbReference type="InterPro" id="IPR004158">
    <property type="entry name" value="DUF247_pln"/>
</dbReference>
<feature type="transmembrane region" description="Helical" evidence="1">
    <location>
        <begin position="298"/>
        <end position="324"/>
    </location>
</feature>
<evidence type="ECO:0000313" key="3">
    <source>
        <dbReference type="Proteomes" id="UP000231279"/>
    </source>
</evidence>
<dbReference type="PANTHER" id="PTHR31170">
    <property type="entry name" value="BNAC04G53230D PROTEIN"/>
    <property type="match status" value="1"/>
</dbReference>
<gene>
    <name evidence="2" type="ORF">CDL12_04610</name>
</gene>
<keyword evidence="3" id="KW-1185">Reference proteome</keyword>
<protein>
    <submittedName>
        <fullName evidence="2">Uncharacterized protein</fullName>
    </submittedName>
</protein>
<sequence length="325" mass="37478">MFDTVFLTERVPIAASSIHHRLNALSKDTEYTPCIYRVPEKPRKANEATYTPKLGSIGPLHRERGQLQGMELYKLRCLRNFLNRSRVGLDRLVMFVANWETYLRNQIPIIVTEGLLDFVDHSFTFHDLAYKFFKDVGNTEKLPLTEYCGGARHFVEFLLILHSPAHRKEPPSFPAIKFEYTRSATELQQAGVKFRRAKGSCLFDVVFTKGELALPCLIVNDSTETFFQNLIVFEQCGYYSKDITICESKVVAELFNNLYREVVTETDNFYFAKLCEDLNAYSTDPFHEFKSKWFSNPWSLFSLFAAIVLLILTVIQTVCSILPVK</sequence>
<dbReference type="AlphaFoldDB" id="A0A2G9HYS0"/>
<evidence type="ECO:0000313" key="2">
    <source>
        <dbReference type="EMBL" id="PIN22665.1"/>
    </source>
</evidence>
<dbReference type="PANTHER" id="PTHR31170:SF20">
    <property type="entry name" value="DUF247 DOMAIN PROTEIN"/>
    <property type="match status" value="1"/>
</dbReference>
<keyword evidence="1" id="KW-1133">Transmembrane helix</keyword>
<proteinExistence type="predicted"/>
<dbReference type="STRING" id="429701.A0A2G9HYS0"/>
<dbReference type="Pfam" id="PF03140">
    <property type="entry name" value="DUF247"/>
    <property type="match status" value="2"/>
</dbReference>